<dbReference type="PROSITE" id="PS50853">
    <property type="entry name" value="FN3"/>
    <property type="match status" value="2"/>
</dbReference>
<dbReference type="Gene3D" id="2.60.120.260">
    <property type="entry name" value="Galactose-binding domain-like"/>
    <property type="match status" value="2"/>
</dbReference>
<sequence>MRRKMKWRVLASACAAAMAVTSLPYMATQVNAEPVAATQQTGDNDLKLWYTSPADITKYYEGWQEKSLPIGNGGIGGTVFGGITRERIQLNDKSLWSGGPSTSRPNYNGGNLENKGNNGSTMTQIHNYFANGQDSSAISLANSNLVGLSDDAGTNGYGYYLSWGNMYIDFKNVSSNSDVSNYSRDLDLNTAIAGVNYDKGNTHYSRENFTSYPDNVIVTHITADGSEKISLDVSVEPDNTSGGAANSIGENGYKRTWNTTVSGGRISVNGQLTDNQMKFSSQTQVITDNGGTVTDGDGKVSVSGASEVTIITSMGTDYKDEYPSYRTGETADELTNRVKWYVDQAKVKTYEELKENHVNDYQNIFNRVDLDLGQTVSTKTTDALLSAYKAGTASEAERRQLEVMLFQYGRFMTIESSRETRTDGNGYVRETLPSNLQGLWVGANNSPWHSDYHMNVNLQMNYWPTYSTNMAECAEPLVDYVDALREPGRVTAAIYAGVSSAEGEEKGFMAHTQNNPFGWTCPGWSFSWGWSPAAVPWILQNCWSYYEYTGDVSYLRDNIYPMMKEEARLYDQMLVRDSDGKLVSSPAYSPEHGPVTSGNTYEQTLIWQLYEDTIKAAEILGTDEELVATWKANQADLKGPIEVGDSGQIKEWYTETTFNHNASGSTLGEGYNHRHMSHLLGLFPGDLITEDNAEWFAAAKVSMQNRTDASTGWGMAQRINSWARLGDGNKAYQIIKNLFNGGIYANLFDYHQPRYFQIDGNFGYTSGVAEMLLQSNAGYINLLPAVPDDWANGSVNGLVAQGSFEVSMDWADGNVTTATILSKNGGEAVVQTKNASLATVVDSDGKVVDVTPVKENRISFATEAGKSYTLKDIPASAEIAVPTGLTALRADAENVELSWDAVTAEEGSNVTYNVYRQVANGDVICIETGLTTTTYTDTTADKTLGTMKYQVSAVIEGNESEKSAAVTEAEPVGAGKIDNADERIAYVGDWGNWTQDKNVNYMDTIAYLQNPNGGETATLTFKGTGIKVIGCTNKDRGKIEVFIDGVSQGVVDTYSASTVRQKEYFSKEDLTAGIHTIQLKVLNEKQTASSNTKIELDAFEILDSTLVAPTGVTVSSKSGVTTVSKADSTLQLKATVEPEDATDKTVTWSTSDDSIATVDANGLVTFLSKNGTVTITATSNADAAKSGTIELKVAIKEDVADVETIVEDGTVPASGTAGTKNNAITWHGEWSNWAGEQTKHHGGTKTETGNDSSAAGSYFEYTFNGTGVEVYSQKHANFASFDIYVDNVKIGNYSLNGSSSGDNQQLIFSKPDLTNGAHTIKCVAVARDGKYQVNLDYLKILSPGEGVTADKSALQTSIETGAALTKSAYDETKWNAFKTAYDAAVEAMNDADATQDDVNAKKAALDAAITALGTPAVPVVEDQTGSAVLVESTKVVLKWDKVSRAAQYQVVDTDNGIDMTVSGTAATLENLTPGTTYNFKVYALSNAGEASAKAIEIGNVTTIADGTVAGEIESITKTAVSDNSVKLTWTLKEGSSFASYDVYVNGELKGNTTKPEYTLSDLNDGTYVVKIVAKTATGQSVLPKQFSFTIENNGGGETTKNVLSVTNPAGISVEEGTAFKDLELPEKVTVTVTGNLNEEVAVTWAKGDYQTTPGTYTLEGTLTMGENMENPDGVKASIQVTVTKKQYEIKSVAKLDKKEVAYGTAVSELKLPTEIEVTYTDSTTGTAGVTWNTDSYDGNTAGDYTLEGILSFADNITNPKNLTASVKVKVAKKAEEPKPEPKKEIKSIVNAKLDDISVKEGTLVADLGLPGQVEVELKDGTTATVNVDWDLSAYKSDVPGTYTLTGKLVLGDEFENPDGLEVTVDVKVTKVEGDDDKKDDSNKDDNKNNGNKNDGNSGTNTGNNTGNNTAGSTSGSNAGTTSSNKAAKTGDAAPLILWGAAAMLAAGAAVTVVTRRRKRR</sequence>
<dbReference type="Gene3D" id="1.50.10.10">
    <property type="match status" value="1"/>
</dbReference>
<dbReference type="Gene3D" id="1.20.1270.90">
    <property type="entry name" value="AF1782-like"/>
    <property type="match status" value="1"/>
</dbReference>
<dbReference type="Pfam" id="PF07554">
    <property type="entry name" value="FIVAR"/>
    <property type="match status" value="1"/>
</dbReference>
<feature type="domain" description="Fibronectin type-III" evidence="4">
    <location>
        <begin position="881"/>
        <end position="975"/>
    </location>
</feature>
<dbReference type="SMART" id="SM00060">
    <property type="entry name" value="FN3"/>
    <property type="match status" value="3"/>
</dbReference>
<feature type="chain" id="PRO_5038830628" description="Fibronectin type-III domain-containing protein" evidence="3">
    <location>
        <begin position="28"/>
        <end position="1960"/>
    </location>
</feature>
<dbReference type="Pfam" id="PF14498">
    <property type="entry name" value="Glyco_hyd_65N_2"/>
    <property type="match status" value="1"/>
</dbReference>
<dbReference type="SUPFAM" id="SSF48208">
    <property type="entry name" value="Six-hairpin glycosidases"/>
    <property type="match status" value="1"/>
</dbReference>
<protein>
    <recommendedName>
        <fullName evidence="4">Fibronectin type-III domain-containing protein</fullName>
    </recommendedName>
</protein>
<dbReference type="Pfam" id="PF21307">
    <property type="entry name" value="Glyco_hydro_95_C"/>
    <property type="match status" value="1"/>
</dbReference>
<feature type="region of interest" description="Disordered" evidence="1">
    <location>
        <begin position="1873"/>
        <end position="1927"/>
    </location>
</feature>
<evidence type="ECO:0000256" key="1">
    <source>
        <dbReference type="SAM" id="MobiDB-lite"/>
    </source>
</evidence>
<dbReference type="Pfam" id="PF02368">
    <property type="entry name" value="Big_2"/>
    <property type="match status" value="1"/>
</dbReference>
<dbReference type="InterPro" id="IPR008928">
    <property type="entry name" value="6-hairpin_glycosidase_sf"/>
</dbReference>
<dbReference type="InterPro" id="IPR003343">
    <property type="entry name" value="Big_2"/>
</dbReference>
<dbReference type="RefSeq" id="WP_118212863.1">
    <property type="nucleotide sequence ID" value="NZ_CAUGJR010000004.1"/>
</dbReference>
<dbReference type="GO" id="GO:0005975">
    <property type="term" value="P:carbohydrate metabolic process"/>
    <property type="evidence" value="ECO:0007669"/>
    <property type="project" value="InterPro"/>
</dbReference>
<feature type="compositionally biased region" description="Low complexity" evidence="1">
    <location>
        <begin position="106"/>
        <end position="117"/>
    </location>
</feature>
<feature type="region of interest" description="Disordered" evidence="1">
    <location>
        <begin position="93"/>
        <end position="117"/>
    </location>
</feature>
<dbReference type="Gene3D" id="2.70.98.50">
    <property type="entry name" value="putative glycoside hydrolase family protein from bacillus halodurans"/>
    <property type="match status" value="1"/>
</dbReference>
<evidence type="ECO:0000256" key="3">
    <source>
        <dbReference type="SAM" id="SignalP"/>
    </source>
</evidence>
<accession>A0A414P4S7</accession>
<feature type="compositionally biased region" description="Polar residues" evidence="1">
    <location>
        <begin position="93"/>
        <end position="105"/>
    </location>
</feature>
<dbReference type="CDD" id="cd00063">
    <property type="entry name" value="FN3"/>
    <property type="match status" value="2"/>
</dbReference>
<dbReference type="SMART" id="SM00635">
    <property type="entry name" value="BID_2"/>
    <property type="match status" value="1"/>
</dbReference>
<evidence type="ECO:0000313" key="6">
    <source>
        <dbReference type="Proteomes" id="UP000284902"/>
    </source>
</evidence>
<feature type="domain" description="Fibronectin type-III" evidence="4">
    <location>
        <begin position="1414"/>
        <end position="1505"/>
    </location>
</feature>
<dbReference type="SUPFAM" id="SSF49265">
    <property type="entry name" value="Fibronectin type III"/>
    <property type="match status" value="2"/>
</dbReference>
<keyword evidence="3" id="KW-0732">Signal</keyword>
<reference evidence="5 6" key="1">
    <citation type="submission" date="2018-08" db="EMBL/GenBank/DDBJ databases">
        <title>A genome reference for cultivated species of the human gut microbiota.</title>
        <authorList>
            <person name="Zou Y."/>
            <person name="Xue W."/>
            <person name="Luo G."/>
        </authorList>
    </citation>
    <scope>NUCLEOTIDE SEQUENCE [LARGE SCALE GENOMIC DNA]</scope>
    <source>
        <strain evidence="5 6">AM25-1LB</strain>
    </source>
</reference>
<dbReference type="InterPro" id="IPR041624">
    <property type="entry name" value="RGI_lyase"/>
</dbReference>
<dbReference type="Pfam" id="PF00041">
    <property type="entry name" value="fn3"/>
    <property type="match status" value="1"/>
</dbReference>
<organism evidence="5 6">
    <name type="scientific">[Ruminococcus] lactaris</name>
    <dbReference type="NCBI Taxonomy" id="46228"/>
    <lineage>
        <taxon>Bacteria</taxon>
        <taxon>Bacillati</taxon>
        <taxon>Bacillota</taxon>
        <taxon>Clostridia</taxon>
        <taxon>Lachnospirales</taxon>
        <taxon>Lachnospiraceae</taxon>
        <taxon>Mediterraneibacter</taxon>
    </lineage>
</organism>
<gene>
    <name evidence="5" type="ORF">DW672_07635</name>
</gene>
<dbReference type="EMBL" id="QRHG01000016">
    <property type="protein sequence ID" value="RHF60474.1"/>
    <property type="molecule type" value="Genomic_DNA"/>
</dbReference>
<feature type="signal peptide" evidence="3">
    <location>
        <begin position="1"/>
        <end position="27"/>
    </location>
</feature>
<keyword evidence="2" id="KW-0812">Transmembrane</keyword>
<dbReference type="SUPFAM" id="SSF49373">
    <property type="entry name" value="Invasin/intimin cell-adhesion fragments"/>
    <property type="match status" value="1"/>
</dbReference>
<dbReference type="GO" id="GO:0004560">
    <property type="term" value="F:alpha-L-fucosidase activity"/>
    <property type="evidence" value="ECO:0007669"/>
    <property type="project" value="TreeGrafter"/>
</dbReference>
<dbReference type="PANTHER" id="PTHR31084">
    <property type="entry name" value="ALPHA-L-FUCOSIDASE 2"/>
    <property type="match status" value="1"/>
</dbReference>
<evidence type="ECO:0000256" key="2">
    <source>
        <dbReference type="SAM" id="Phobius"/>
    </source>
</evidence>
<feature type="compositionally biased region" description="Low complexity" evidence="1">
    <location>
        <begin position="1888"/>
        <end position="1925"/>
    </location>
</feature>
<proteinExistence type="predicted"/>
<dbReference type="InterPro" id="IPR013783">
    <property type="entry name" value="Ig-like_fold"/>
</dbReference>
<dbReference type="Gene3D" id="2.60.40.10">
    <property type="entry name" value="Immunoglobulins"/>
    <property type="match status" value="3"/>
</dbReference>
<feature type="compositionally biased region" description="Basic and acidic residues" evidence="1">
    <location>
        <begin position="1873"/>
        <end position="1887"/>
    </location>
</feature>
<keyword evidence="2" id="KW-0472">Membrane</keyword>
<dbReference type="PANTHER" id="PTHR31084:SF19">
    <property type="entry name" value="GLYCOSYL HYDROLASE FAMILY 95 N-TERMINAL DOMAIN-CONTAINING PROTEIN"/>
    <property type="match status" value="1"/>
</dbReference>
<dbReference type="Pfam" id="PF07532">
    <property type="entry name" value="Big_4"/>
    <property type="match status" value="3"/>
</dbReference>
<dbReference type="InterPro" id="IPR003961">
    <property type="entry name" value="FN3_dom"/>
</dbReference>
<dbReference type="InterPro" id="IPR027414">
    <property type="entry name" value="GH95_N_dom"/>
</dbReference>
<dbReference type="Pfam" id="PF22124">
    <property type="entry name" value="Glyco_hydro_95_cat"/>
    <property type="match status" value="1"/>
</dbReference>
<feature type="transmembrane region" description="Helical" evidence="2">
    <location>
        <begin position="1935"/>
        <end position="1954"/>
    </location>
</feature>
<evidence type="ECO:0000259" key="4">
    <source>
        <dbReference type="PROSITE" id="PS50853"/>
    </source>
</evidence>
<evidence type="ECO:0000313" key="5">
    <source>
        <dbReference type="EMBL" id="RHF60474.1"/>
    </source>
</evidence>
<dbReference type="InterPro" id="IPR012341">
    <property type="entry name" value="6hp_glycosidase-like_sf"/>
</dbReference>
<dbReference type="Gene3D" id="2.60.40.1080">
    <property type="match status" value="1"/>
</dbReference>
<dbReference type="InterPro" id="IPR011081">
    <property type="entry name" value="Big_4"/>
</dbReference>
<name>A0A414P4S7_9FIRM</name>
<dbReference type="Pfam" id="PF18370">
    <property type="entry name" value="RGI_lyase"/>
    <property type="match status" value="1"/>
</dbReference>
<keyword evidence="2" id="KW-1133">Transmembrane helix</keyword>
<dbReference type="InterPro" id="IPR008964">
    <property type="entry name" value="Invasin/intimin_cell_adhesion"/>
</dbReference>
<dbReference type="InterPro" id="IPR036116">
    <property type="entry name" value="FN3_sf"/>
</dbReference>
<dbReference type="Proteomes" id="UP000284902">
    <property type="component" value="Unassembled WGS sequence"/>
</dbReference>
<dbReference type="InterPro" id="IPR049053">
    <property type="entry name" value="AFCA-like_C"/>
</dbReference>
<dbReference type="InterPro" id="IPR054363">
    <property type="entry name" value="GH95_cat"/>
</dbReference>
<comment type="caution">
    <text evidence="5">The sequence shown here is derived from an EMBL/GenBank/DDBJ whole genome shotgun (WGS) entry which is preliminary data.</text>
</comment>